<dbReference type="InterPro" id="IPR029787">
    <property type="entry name" value="Nucleotide_cyclase"/>
</dbReference>
<evidence type="ECO:0000256" key="4">
    <source>
        <dbReference type="ARBA" id="ARBA00022989"/>
    </source>
</evidence>
<dbReference type="Pfam" id="PF00211">
    <property type="entry name" value="Guanylate_cyc"/>
    <property type="match status" value="1"/>
</dbReference>
<evidence type="ECO:0000256" key="5">
    <source>
        <dbReference type="ARBA" id="ARBA00023136"/>
    </source>
</evidence>
<dbReference type="CDD" id="cd07302">
    <property type="entry name" value="CHD"/>
    <property type="match status" value="1"/>
</dbReference>
<dbReference type="GO" id="GO:0035556">
    <property type="term" value="P:intracellular signal transduction"/>
    <property type="evidence" value="ECO:0007669"/>
    <property type="project" value="InterPro"/>
</dbReference>
<feature type="region of interest" description="Disordered" evidence="7">
    <location>
        <begin position="141"/>
        <end position="164"/>
    </location>
</feature>
<evidence type="ECO:0000259" key="8">
    <source>
        <dbReference type="PROSITE" id="PS50125"/>
    </source>
</evidence>
<proteinExistence type="predicted"/>
<keyword evidence="4" id="KW-1133">Transmembrane helix</keyword>
<evidence type="ECO:0000256" key="1">
    <source>
        <dbReference type="ARBA" id="ARBA00004370"/>
    </source>
</evidence>
<dbReference type="GO" id="GO:0016020">
    <property type="term" value="C:membrane"/>
    <property type="evidence" value="ECO:0007669"/>
    <property type="project" value="UniProtKB-SubCell"/>
</dbReference>
<gene>
    <name evidence="9" type="ORF">EGYM00163_LOCUS10323</name>
</gene>
<keyword evidence="5" id="KW-0472">Membrane</keyword>
<dbReference type="Gene3D" id="3.30.70.1230">
    <property type="entry name" value="Nucleotide cyclase"/>
    <property type="match status" value="1"/>
</dbReference>
<dbReference type="GO" id="GO:0000166">
    <property type="term" value="F:nucleotide binding"/>
    <property type="evidence" value="ECO:0007669"/>
    <property type="project" value="UniProtKB-KW"/>
</dbReference>
<protein>
    <recommendedName>
        <fullName evidence="8">Guanylate cyclase domain-containing protein</fullName>
    </recommendedName>
</protein>
<accession>A0A7S4CJX1</accession>
<sequence length="252" mass="26635">MCVAWANGDTRAQGAKKVLSVARCMHHTAALYPLNGQQLSIRAGVHGGPVVSGMIGKSRFCFDIWGDTVNVASRMESTGLAGVTQVSAEIYELVKEEVTLYPRGEVEVKGKGTVATYITPFAVYSATGPSESMASVRTEDCSGIPHTSSLWPPPSSSLQPHSSEDDFATLPRGVSAVLNAITSKSVLSLLQDSDKTPDTGDEAHSHDIHAQDPRGSCVSPWMTVSGDGFSPSSGDEASMSRVMGSKMRLCTL</sequence>
<evidence type="ECO:0000313" key="9">
    <source>
        <dbReference type="EMBL" id="CAE0799202.1"/>
    </source>
</evidence>
<name>A0A7S4CJX1_9EUGL</name>
<reference evidence="9" key="1">
    <citation type="submission" date="2021-01" db="EMBL/GenBank/DDBJ databases">
        <authorList>
            <person name="Corre E."/>
            <person name="Pelletier E."/>
            <person name="Niang G."/>
            <person name="Scheremetjew M."/>
            <person name="Finn R."/>
            <person name="Kale V."/>
            <person name="Holt S."/>
            <person name="Cochrane G."/>
            <person name="Meng A."/>
            <person name="Brown T."/>
            <person name="Cohen L."/>
        </authorList>
    </citation>
    <scope>NUCLEOTIDE SEQUENCE</scope>
    <source>
        <strain evidence="9">CCMP1594</strain>
    </source>
</reference>
<evidence type="ECO:0000256" key="7">
    <source>
        <dbReference type="SAM" id="MobiDB-lite"/>
    </source>
</evidence>
<dbReference type="SUPFAM" id="SSF55073">
    <property type="entry name" value="Nucleotide cyclase"/>
    <property type="match status" value="1"/>
</dbReference>
<keyword evidence="6" id="KW-0456">Lyase</keyword>
<feature type="region of interest" description="Disordered" evidence="7">
    <location>
        <begin position="192"/>
        <end position="216"/>
    </location>
</feature>
<feature type="compositionally biased region" description="Low complexity" evidence="7">
    <location>
        <begin position="145"/>
        <end position="161"/>
    </location>
</feature>
<feature type="compositionally biased region" description="Basic and acidic residues" evidence="7">
    <location>
        <begin position="192"/>
        <end position="212"/>
    </location>
</feature>
<dbReference type="PANTHER" id="PTHR11920:SF335">
    <property type="entry name" value="GUANYLATE CYCLASE"/>
    <property type="match status" value="1"/>
</dbReference>
<evidence type="ECO:0000256" key="3">
    <source>
        <dbReference type="ARBA" id="ARBA00022741"/>
    </source>
</evidence>
<dbReference type="PANTHER" id="PTHR11920">
    <property type="entry name" value="GUANYLYL CYCLASE"/>
    <property type="match status" value="1"/>
</dbReference>
<dbReference type="PROSITE" id="PS50125">
    <property type="entry name" value="GUANYLATE_CYCLASE_2"/>
    <property type="match status" value="1"/>
</dbReference>
<dbReference type="AlphaFoldDB" id="A0A7S4CJX1"/>
<evidence type="ECO:0000256" key="2">
    <source>
        <dbReference type="ARBA" id="ARBA00022692"/>
    </source>
</evidence>
<dbReference type="InterPro" id="IPR050401">
    <property type="entry name" value="Cyclic_nucleotide_synthase"/>
</dbReference>
<evidence type="ECO:0000256" key="6">
    <source>
        <dbReference type="ARBA" id="ARBA00023239"/>
    </source>
</evidence>
<dbReference type="EMBL" id="HBJA01031181">
    <property type="protein sequence ID" value="CAE0799202.1"/>
    <property type="molecule type" value="Transcribed_RNA"/>
</dbReference>
<keyword evidence="3" id="KW-0547">Nucleotide-binding</keyword>
<dbReference type="GO" id="GO:0016829">
    <property type="term" value="F:lyase activity"/>
    <property type="evidence" value="ECO:0007669"/>
    <property type="project" value="UniProtKB-KW"/>
</dbReference>
<comment type="subcellular location">
    <subcellularLocation>
        <location evidence="1">Membrane</location>
    </subcellularLocation>
</comment>
<keyword evidence="2" id="KW-0812">Transmembrane</keyword>
<dbReference type="GO" id="GO:0009190">
    <property type="term" value="P:cyclic nucleotide biosynthetic process"/>
    <property type="evidence" value="ECO:0007669"/>
    <property type="project" value="InterPro"/>
</dbReference>
<feature type="domain" description="Guanylate cyclase" evidence="8">
    <location>
        <begin position="39"/>
        <end position="76"/>
    </location>
</feature>
<dbReference type="InterPro" id="IPR001054">
    <property type="entry name" value="A/G_cyclase"/>
</dbReference>
<organism evidence="9">
    <name type="scientific">Eutreptiella gymnastica</name>
    <dbReference type="NCBI Taxonomy" id="73025"/>
    <lineage>
        <taxon>Eukaryota</taxon>
        <taxon>Discoba</taxon>
        <taxon>Euglenozoa</taxon>
        <taxon>Euglenida</taxon>
        <taxon>Spirocuta</taxon>
        <taxon>Euglenophyceae</taxon>
        <taxon>Eutreptiales</taxon>
        <taxon>Eutreptiaceae</taxon>
        <taxon>Eutreptiella</taxon>
    </lineage>
</organism>